<dbReference type="Pfam" id="PF13637">
    <property type="entry name" value="Ank_4"/>
    <property type="match status" value="1"/>
</dbReference>
<evidence type="ECO:0000313" key="5">
    <source>
        <dbReference type="Proteomes" id="UP000214365"/>
    </source>
</evidence>
<dbReference type="Pfam" id="PF00023">
    <property type="entry name" value="Ank"/>
    <property type="match status" value="2"/>
</dbReference>
<dbReference type="PROSITE" id="PS50088">
    <property type="entry name" value="ANK_REPEAT"/>
    <property type="match status" value="6"/>
</dbReference>
<dbReference type="STRING" id="1441469.A0A225B3H5"/>
<feature type="repeat" description="ANK" evidence="3">
    <location>
        <begin position="505"/>
        <end position="537"/>
    </location>
</feature>
<keyword evidence="5" id="KW-1185">Reference proteome</keyword>
<dbReference type="AlphaFoldDB" id="A0A225B3H5"/>
<feature type="repeat" description="ANK" evidence="3">
    <location>
        <begin position="289"/>
        <end position="321"/>
    </location>
</feature>
<dbReference type="SUPFAM" id="SSF48403">
    <property type="entry name" value="Ankyrin repeat"/>
    <property type="match status" value="2"/>
</dbReference>
<dbReference type="PROSITE" id="PS50297">
    <property type="entry name" value="ANK_REP_REGION"/>
    <property type="match status" value="5"/>
</dbReference>
<comment type="caution">
    <text evidence="4">The sequence shown here is derived from an EMBL/GenBank/DDBJ whole genome shotgun (WGS) entry which is preliminary data.</text>
</comment>
<feature type="repeat" description="ANK" evidence="3">
    <location>
        <begin position="404"/>
        <end position="436"/>
    </location>
</feature>
<feature type="repeat" description="ANK" evidence="3">
    <location>
        <begin position="471"/>
        <end position="503"/>
    </location>
</feature>
<evidence type="ECO:0000256" key="1">
    <source>
        <dbReference type="ARBA" id="ARBA00022737"/>
    </source>
</evidence>
<protein>
    <submittedName>
        <fullName evidence="4">Uncharacterized protein</fullName>
    </submittedName>
</protein>
<gene>
    <name evidence="4" type="ORF">UA08_02292</name>
</gene>
<dbReference type="GeneID" id="31002047"/>
<organism evidence="4 5">
    <name type="scientific">Talaromyces atroroseus</name>
    <dbReference type="NCBI Taxonomy" id="1441469"/>
    <lineage>
        <taxon>Eukaryota</taxon>
        <taxon>Fungi</taxon>
        <taxon>Dikarya</taxon>
        <taxon>Ascomycota</taxon>
        <taxon>Pezizomycotina</taxon>
        <taxon>Eurotiomycetes</taxon>
        <taxon>Eurotiomycetidae</taxon>
        <taxon>Eurotiales</taxon>
        <taxon>Trichocomaceae</taxon>
        <taxon>Talaromyces</taxon>
        <taxon>Talaromyces sect. Trachyspermi</taxon>
    </lineage>
</organism>
<dbReference type="Gene3D" id="1.25.40.20">
    <property type="entry name" value="Ankyrin repeat-containing domain"/>
    <property type="match status" value="3"/>
</dbReference>
<reference evidence="4 5" key="1">
    <citation type="submission" date="2015-06" db="EMBL/GenBank/DDBJ databases">
        <title>Talaromyces atroroseus IBT 11181 draft genome.</title>
        <authorList>
            <person name="Rasmussen K.B."/>
            <person name="Rasmussen S."/>
            <person name="Petersen B."/>
            <person name="Sicheritz-Ponten T."/>
            <person name="Mortensen U.H."/>
            <person name="Thrane U."/>
        </authorList>
    </citation>
    <scope>NUCLEOTIDE SEQUENCE [LARGE SCALE GENOMIC DNA]</scope>
    <source>
        <strain evidence="4 5">IBT 11181</strain>
    </source>
</reference>
<keyword evidence="2 3" id="KW-0040">ANK repeat</keyword>
<dbReference type="OrthoDB" id="4227299at2759"/>
<sequence length="567" mass="62490">MAEFVSAIGTIAAMAQMAEYAAKASLEFYDFLLTIKNAPREVMDITRDIQTFNKLVCNLQSSLNSPAVQEVVDRDVEISNSLQSLEEPITNCCDVFNNLMAKMRPHLKEEEPLSEKQQQSVADNVASAIKPSRRISRGSVKWYFKRREVYQLVGQLERTKSTFADAMGSITLLDSNNRTGRLLTLKSSALKSEPSSFALSSASTLVANDGTPFDSDAGTALLHFAETASVSNYSVSLKHGPDATEPKQPELHRNNTALTKLLMQSVQEGSISDTRDALKVVHVDSQDADGRTALSFAAELGRLEIAELLISQHASVSIRQYTNKRRAKERPHFLQYGGRTPLHWAADCGRPNIVRLLLRNGANPNARSTSGRSPLQEAAMRNRVEVIKILLENGADINSRSFNHGWTPMHEAGLHGHKDVAQLLSENGAWLDPLTQGQMKTPLHCAMIGKQAVVAKMLLEWGSSPNAQMFHDIVPLHIAAAGGWVVGIEMLLKSGALVNSRDALLHETPLHKAARNLETKAIDTLRKHGANEEARNVDGQTYRDILACAREAPEFWSIPVDDPSFYR</sequence>
<keyword evidence="1" id="KW-0677">Repeat</keyword>
<dbReference type="InterPro" id="IPR002110">
    <property type="entry name" value="Ankyrin_rpt"/>
</dbReference>
<accession>A0A225B3H5</accession>
<dbReference type="SMART" id="SM00248">
    <property type="entry name" value="ANK"/>
    <property type="match status" value="7"/>
</dbReference>
<proteinExistence type="predicted"/>
<feature type="repeat" description="ANK" evidence="3">
    <location>
        <begin position="370"/>
        <end position="402"/>
    </location>
</feature>
<evidence type="ECO:0000256" key="3">
    <source>
        <dbReference type="PROSITE-ProRule" id="PRU00023"/>
    </source>
</evidence>
<dbReference type="EMBL" id="LFMY01000003">
    <property type="protein sequence ID" value="OKL61836.1"/>
    <property type="molecule type" value="Genomic_DNA"/>
</dbReference>
<dbReference type="InterPro" id="IPR036770">
    <property type="entry name" value="Ankyrin_rpt-contain_sf"/>
</dbReference>
<feature type="repeat" description="ANK" evidence="3">
    <location>
        <begin position="337"/>
        <end position="369"/>
    </location>
</feature>
<dbReference type="RefSeq" id="XP_020121957.1">
    <property type="nucleotide sequence ID" value="XM_020264318.1"/>
</dbReference>
<dbReference type="PANTHER" id="PTHR24198">
    <property type="entry name" value="ANKYRIN REPEAT AND PROTEIN KINASE DOMAIN-CONTAINING PROTEIN"/>
    <property type="match status" value="1"/>
</dbReference>
<evidence type="ECO:0000313" key="4">
    <source>
        <dbReference type="EMBL" id="OKL61836.1"/>
    </source>
</evidence>
<dbReference type="Proteomes" id="UP000214365">
    <property type="component" value="Unassembled WGS sequence"/>
</dbReference>
<dbReference type="PRINTS" id="PR01415">
    <property type="entry name" value="ANKYRIN"/>
</dbReference>
<dbReference type="Pfam" id="PF12796">
    <property type="entry name" value="Ank_2"/>
    <property type="match status" value="1"/>
</dbReference>
<name>A0A225B3H5_TALAT</name>
<evidence type="ECO:0000256" key="2">
    <source>
        <dbReference type="ARBA" id="ARBA00023043"/>
    </source>
</evidence>
<dbReference type="PANTHER" id="PTHR24198:SF165">
    <property type="entry name" value="ANKYRIN REPEAT-CONTAINING PROTEIN-RELATED"/>
    <property type="match status" value="1"/>
</dbReference>